<evidence type="ECO:0000313" key="4">
    <source>
        <dbReference type="Proteomes" id="UP000183832"/>
    </source>
</evidence>
<dbReference type="AlphaFoldDB" id="A0A1J1I7U9"/>
<organism evidence="3 4">
    <name type="scientific">Clunio marinus</name>
    <dbReference type="NCBI Taxonomy" id="568069"/>
    <lineage>
        <taxon>Eukaryota</taxon>
        <taxon>Metazoa</taxon>
        <taxon>Ecdysozoa</taxon>
        <taxon>Arthropoda</taxon>
        <taxon>Hexapoda</taxon>
        <taxon>Insecta</taxon>
        <taxon>Pterygota</taxon>
        <taxon>Neoptera</taxon>
        <taxon>Endopterygota</taxon>
        <taxon>Diptera</taxon>
        <taxon>Nematocera</taxon>
        <taxon>Chironomoidea</taxon>
        <taxon>Chironomidae</taxon>
        <taxon>Clunio</taxon>
    </lineage>
</organism>
<feature type="region of interest" description="Disordered" evidence="1">
    <location>
        <begin position="52"/>
        <end position="122"/>
    </location>
</feature>
<keyword evidence="4" id="KW-1185">Reference proteome</keyword>
<dbReference type="OrthoDB" id="10040649at2759"/>
<reference evidence="3 4" key="1">
    <citation type="submission" date="2015-04" db="EMBL/GenBank/DDBJ databases">
        <authorList>
            <person name="Syromyatnikov M.Y."/>
            <person name="Popov V.N."/>
        </authorList>
    </citation>
    <scope>NUCLEOTIDE SEQUENCE [LARGE SCALE GENOMIC DNA]</scope>
</reference>
<proteinExistence type="predicted"/>
<feature type="compositionally biased region" description="Basic and acidic residues" evidence="1">
    <location>
        <begin position="103"/>
        <end position="122"/>
    </location>
</feature>
<evidence type="ECO:0000313" key="3">
    <source>
        <dbReference type="EMBL" id="CRK95652.1"/>
    </source>
</evidence>
<feature type="signal peptide" evidence="2">
    <location>
        <begin position="1"/>
        <end position="16"/>
    </location>
</feature>
<feature type="chain" id="PRO_5013131295" evidence="2">
    <location>
        <begin position="17"/>
        <end position="122"/>
    </location>
</feature>
<evidence type="ECO:0000256" key="1">
    <source>
        <dbReference type="SAM" id="MobiDB-lite"/>
    </source>
</evidence>
<accession>A0A1J1I7U9</accession>
<evidence type="ECO:0000256" key="2">
    <source>
        <dbReference type="SAM" id="SignalP"/>
    </source>
</evidence>
<protein>
    <submittedName>
        <fullName evidence="3">CLUMA_CG009110, isoform A</fullName>
    </submittedName>
</protein>
<dbReference type="EMBL" id="CVRI01000042">
    <property type="protein sequence ID" value="CRK95652.1"/>
    <property type="molecule type" value="Genomic_DNA"/>
</dbReference>
<sequence length="122" mass="14306">MARLLVFVLCASMVTTQRNGNVVKDRGHDEHHELQRQNRITEQILTNFFERKFFPNRKPKPAPTIDEILPPESRANPSIRNKHSAQRENDEDEPDTDNLQSVESEHVDSVYRDYSEGRCRFN</sequence>
<gene>
    <name evidence="3" type="primary">similar to AAEL011612-PB</name>
    <name evidence="3" type="ORF">CLUMA_CG009110</name>
</gene>
<dbReference type="Proteomes" id="UP000183832">
    <property type="component" value="Unassembled WGS sequence"/>
</dbReference>
<name>A0A1J1I7U9_9DIPT</name>
<keyword evidence="2" id="KW-0732">Signal</keyword>